<reference evidence="1 2" key="2">
    <citation type="journal article" date="2016" name="Int. J. Syst. Evol. Microbiol.">
        <title>Vitellibacter aquimaris sp. nov., a marine bacterium isolated from seawater.</title>
        <authorList>
            <person name="Thevarajoo S."/>
            <person name="Selvaratnam C."/>
            <person name="Goh K.M."/>
            <person name="Hong K.W."/>
            <person name="Chan X.Y."/>
            <person name="Chan K.G."/>
            <person name="Chong C.S."/>
        </authorList>
    </citation>
    <scope>NUCLEOTIDE SEQUENCE [LARGE SCALE GENOMIC DNA]</scope>
    <source>
        <strain evidence="1 2">D-24</strain>
    </source>
</reference>
<protein>
    <recommendedName>
        <fullName evidence="3">DUF2007 domain-containing protein</fullName>
    </recommendedName>
</protein>
<comment type="caution">
    <text evidence="1">The sequence shown here is derived from an EMBL/GenBank/DDBJ whole genome shotgun (WGS) entry which is preliminary data.</text>
</comment>
<accession>A0A137RKF1</accession>
<dbReference type="AlphaFoldDB" id="A0A137RKF1"/>
<name>A0A137RKF1_9FLAO</name>
<dbReference type="EMBL" id="JRWG01000002">
    <property type="protein sequence ID" value="KXO00663.1"/>
    <property type="molecule type" value="Genomic_DNA"/>
</dbReference>
<reference evidence="2" key="1">
    <citation type="submission" date="2014-10" db="EMBL/GenBank/DDBJ databases">
        <title>Genome sequencing of Vitellibacter sp. D-24.</title>
        <authorList>
            <person name="Thevarajoo S."/>
            <person name="Selvaratnam C."/>
            <person name="Goh K.M."/>
            <person name="Chong C.S."/>
        </authorList>
    </citation>
    <scope>NUCLEOTIDE SEQUENCE [LARGE SCALE GENOMIC DNA]</scope>
    <source>
        <strain evidence="2">D-24</strain>
    </source>
</reference>
<dbReference type="STRING" id="1548749.LS48_04555"/>
<dbReference type="InterPro" id="IPR011322">
    <property type="entry name" value="N-reg_PII-like_a/b"/>
</dbReference>
<dbReference type="SUPFAM" id="SSF54913">
    <property type="entry name" value="GlnB-like"/>
    <property type="match status" value="1"/>
</dbReference>
<sequence length="79" mass="9198">MKHFKTIAIFQYPAEYAVLQLLFDQAEIRYIFQNETMISVFPFYSNAIGGIRLQVHIEDIAKAEEIIKNLDHPSNLKIV</sequence>
<dbReference type="Proteomes" id="UP000070138">
    <property type="component" value="Unassembled WGS sequence"/>
</dbReference>
<dbReference type="Gene3D" id="3.30.70.790">
    <property type="entry name" value="UreE, C-terminal domain"/>
    <property type="match status" value="1"/>
</dbReference>
<dbReference type="OrthoDB" id="8480302at2"/>
<evidence type="ECO:0008006" key="3">
    <source>
        <dbReference type="Google" id="ProtNLM"/>
    </source>
</evidence>
<evidence type="ECO:0000313" key="1">
    <source>
        <dbReference type="EMBL" id="KXO00663.1"/>
    </source>
</evidence>
<proteinExistence type="predicted"/>
<gene>
    <name evidence="1" type="ORF">LS48_04555</name>
</gene>
<dbReference type="RefSeq" id="WP_062620392.1">
    <property type="nucleotide sequence ID" value="NZ_JRWG01000002.1"/>
</dbReference>
<organism evidence="1 2">
    <name type="scientific">Aequorivita aquimaris</name>
    <dbReference type="NCBI Taxonomy" id="1548749"/>
    <lineage>
        <taxon>Bacteria</taxon>
        <taxon>Pseudomonadati</taxon>
        <taxon>Bacteroidota</taxon>
        <taxon>Flavobacteriia</taxon>
        <taxon>Flavobacteriales</taxon>
        <taxon>Flavobacteriaceae</taxon>
        <taxon>Aequorivita</taxon>
    </lineage>
</organism>
<evidence type="ECO:0000313" key="2">
    <source>
        <dbReference type="Proteomes" id="UP000070138"/>
    </source>
</evidence>
<keyword evidence="2" id="KW-1185">Reference proteome</keyword>